<dbReference type="FunCoup" id="E0VK04">
    <property type="interactions" value="305"/>
</dbReference>
<dbReference type="GeneID" id="8235104"/>
<dbReference type="InterPro" id="IPR018159">
    <property type="entry name" value="Spectrin/alpha-actinin"/>
</dbReference>
<evidence type="ECO:0000256" key="3">
    <source>
        <dbReference type="SAM" id="Coils"/>
    </source>
</evidence>
<dbReference type="EMBL" id="AAZO01002941">
    <property type="status" value="NOT_ANNOTATED_CDS"/>
    <property type="molecule type" value="Genomic_DNA"/>
</dbReference>
<dbReference type="GO" id="GO:0004725">
    <property type="term" value="F:protein tyrosine phosphatase activity"/>
    <property type="evidence" value="ECO:0007669"/>
    <property type="project" value="UniProtKB-EC"/>
</dbReference>
<dbReference type="STRING" id="121224.E0VK04"/>
<dbReference type="SMART" id="SM00150">
    <property type="entry name" value="SPEC"/>
    <property type="match status" value="10"/>
</dbReference>
<evidence type="ECO:0000313" key="8">
    <source>
        <dbReference type="Proteomes" id="UP000009046"/>
    </source>
</evidence>
<feature type="compositionally biased region" description="Basic and acidic residues" evidence="4">
    <location>
        <begin position="1697"/>
        <end position="1717"/>
    </location>
</feature>
<protein>
    <submittedName>
        <fullName evidence="6 7">Dystrophin, putative</fullName>
        <ecNumber evidence="6">3.1.3.48</ecNumber>
    </submittedName>
</protein>
<dbReference type="InterPro" id="IPR002017">
    <property type="entry name" value="Spectrin_repeat"/>
</dbReference>
<feature type="compositionally biased region" description="Polar residues" evidence="4">
    <location>
        <begin position="1750"/>
        <end position="1761"/>
    </location>
</feature>
<reference evidence="6" key="2">
    <citation type="submission" date="2007-04" db="EMBL/GenBank/DDBJ databases">
        <title>The genome of the human body louse.</title>
        <authorList>
            <consortium name="The Human Body Louse Genome Consortium"/>
            <person name="Kirkness E."/>
            <person name="Walenz B."/>
            <person name="Hass B."/>
            <person name="Bruggner R."/>
            <person name="Strausberg R."/>
        </authorList>
    </citation>
    <scope>NUCLEOTIDE SEQUENCE</scope>
    <source>
        <strain evidence="6">USDA</strain>
    </source>
</reference>
<dbReference type="OrthoDB" id="10057795at2759"/>
<dbReference type="EMBL" id="DS235235">
    <property type="protein sequence ID" value="EEB13710.1"/>
    <property type="molecule type" value="Genomic_DNA"/>
</dbReference>
<feature type="coiled-coil region" evidence="3">
    <location>
        <begin position="666"/>
        <end position="775"/>
    </location>
</feature>
<dbReference type="InterPro" id="IPR001589">
    <property type="entry name" value="Actinin_actin-bd_CS"/>
</dbReference>
<reference evidence="7" key="3">
    <citation type="submission" date="2020-05" db="UniProtKB">
        <authorList>
            <consortium name="EnsemblMetazoa"/>
        </authorList>
    </citation>
    <scope>IDENTIFICATION</scope>
    <source>
        <strain evidence="7">USDA</strain>
    </source>
</reference>
<dbReference type="InParanoid" id="E0VK04"/>
<evidence type="ECO:0000256" key="1">
    <source>
        <dbReference type="ARBA" id="ARBA00022737"/>
    </source>
</evidence>
<feature type="coiled-coil region" evidence="3">
    <location>
        <begin position="498"/>
        <end position="561"/>
    </location>
</feature>
<evidence type="ECO:0000259" key="5">
    <source>
        <dbReference type="PROSITE" id="PS50021"/>
    </source>
</evidence>
<dbReference type="RefSeq" id="XP_002426448.1">
    <property type="nucleotide sequence ID" value="XM_002426403.1"/>
</dbReference>
<keyword evidence="2" id="KW-0009">Actin-binding</keyword>
<dbReference type="OMA" id="FQRFRCP"/>
<proteinExistence type="predicted"/>
<evidence type="ECO:0000256" key="2">
    <source>
        <dbReference type="ARBA" id="ARBA00023203"/>
    </source>
</evidence>
<accession>E0VK04</accession>
<dbReference type="GO" id="GO:0005737">
    <property type="term" value="C:cytoplasm"/>
    <property type="evidence" value="ECO:0007669"/>
    <property type="project" value="UniProtKB-ARBA"/>
</dbReference>
<dbReference type="SUPFAM" id="SSF46966">
    <property type="entry name" value="Spectrin repeat"/>
    <property type="match status" value="6"/>
</dbReference>
<feature type="domain" description="Calponin-homology (CH)" evidence="5">
    <location>
        <begin position="119"/>
        <end position="224"/>
    </location>
</feature>
<dbReference type="EnsemblMetazoa" id="PHUM253810-RA">
    <property type="protein sequence ID" value="PHUM253810-PA"/>
    <property type="gene ID" value="PHUM253810"/>
</dbReference>
<dbReference type="GO" id="GO:0003779">
    <property type="term" value="F:actin binding"/>
    <property type="evidence" value="ECO:0007669"/>
    <property type="project" value="UniProtKB-KW"/>
</dbReference>
<dbReference type="Pfam" id="PF00307">
    <property type="entry name" value="CH"/>
    <property type="match status" value="2"/>
</dbReference>
<dbReference type="Gene3D" id="1.10.418.10">
    <property type="entry name" value="Calponin-like domain"/>
    <property type="match status" value="2"/>
</dbReference>
<name>E0VK04_PEDHC</name>
<dbReference type="EC" id="3.1.3.48" evidence="6"/>
<dbReference type="KEGG" id="phu:Phum_PHUM253810"/>
<dbReference type="Pfam" id="PF00435">
    <property type="entry name" value="Spectrin"/>
    <property type="match status" value="2"/>
</dbReference>
<organism>
    <name type="scientific">Pediculus humanus subsp. corporis</name>
    <name type="common">Body louse</name>
    <dbReference type="NCBI Taxonomy" id="121224"/>
    <lineage>
        <taxon>Eukaryota</taxon>
        <taxon>Metazoa</taxon>
        <taxon>Ecdysozoa</taxon>
        <taxon>Arthropoda</taxon>
        <taxon>Hexapoda</taxon>
        <taxon>Insecta</taxon>
        <taxon>Pterygota</taxon>
        <taxon>Neoptera</taxon>
        <taxon>Paraneoptera</taxon>
        <taxon>Psocodea</taxon>
        <taxon>Troctomorpha</taxon>
        <taxon>Phthiraptera</taxon>
        <taxon>Anoplura</taxon>
        <taxon>Pediculidae</taxon>
        <taxon>Pediculus</taxon>
    </lineage>
</organism>
<evidence type="ECO:0000256" key="4">
    <source>
        <dbReference type="SAM" id="MobiDB-lite"/>
    </source>
</evidence>
<dbReference type="CTD" id="8235104"/>
<dbReference type="PANTHER" id="PTHR11915">
    <property type="entry name" value="SPECTRIN/FILAMIN RELATED CYTOSKELETAL PROTEIN"/>
    <property type="match status" value="1"/>
</dbReference>
<reference evidence="6" key="1">
    <citation type="submission" date="2007-04" db="EMBL/GenBank/DDBJ databases">
        <title>Annotation of Pediculus humanus corporis strain USDA.</title>
        <authorList>
            <person name="Kirkness E."/>
            <person name="Hannick L."/>
            <person name="Hass B."/>
            <person name="Bruggner R."/>
            <person name="Lawson D."/>
            <person name="Bidwell S."/>
            <person name="Joardar V."/>
            <person name="Caler E."/>
            <person name="Walenz B."/>
            <person name="Inman J."/>
            <person name="Schobel S."/>
            <person name="Galinsky K."/>
            <person name="Amedeo P."/>
            <person name="Strausberg R."/>
        </authorList>
    </citation>
    <scope>NUCLEOTIDE SEQUENCE</scope>
    <source>
        <strain evidence="6">USDA</strain>
    </source>
</reference>
<feature type="compositionally biased region" description="Basic and acidic residues" evidence="4">
    <location>
        <begin position="1765"/>
        <end position="1831"/>
    </location>
</feature>
<dbReference type="Gene3D" id="1.20.58.60">
    <property type="match status" value="7"/>
</dbReference>
<feature type="compositionally biased region" description="Acidic residues" evidence="4">
    <location>
        <begin position="1869"/>
        <end position="1882"/>
    </location>
</feature>
<dbReference type="Proteomes" id="UP000009046">
    <property type="component" value="Unassembled WGS sequence"/>
</dbReference>
<gene>
    <name evidence="7" type="primary">8235104</name>
    <name evidence="6" type="ORF">Phum_PHUM253810</name>
</gene>
<dbReference type="HOGENOM" id="CLU_000246_3_0_1"/>
<feature type="coiled-coil region" evidence="3">
    <location>
        <begin position="1043"/>
        <end position="1074"/>
    </location>
</feature>
<dbReference type="CDD" id="cd00176">
    <property type="entry name" value="SPEC"/>
    <property type="match status" value="3"/>
</dbReference>
<dbReference type="PROSITE" id="PS00019">
    <property type="entry name" value="ACTININ_1"/>
    <property type="match status" value="1"/>
</dbReference>
<feature type="region of interest" description="Disordered" evidence="4">
    <location>
        <begin position="1680"/>
        <end position="1900"/>
    </location>
</feature>
<dbReference type="SUPFAM" id="SSF47576">
    <property type="entry name" value="Calponin-homology domain, CH-domain"/>
    <property type="match status" value="1"/>
</dbReference>
<dbReference type="PROSITE" id="PS50021">
    <property type="entry name" value="CH"/>
    <property type="match status" value="2"/>
</dbReference>
<dbReference type="InterPro" id="IPR001715">
    <property type="entry name" value="CH_dom"/>
</dbReference>
<dbReference type="eggNOG" id="KOG4286">
    <property type="taxonomic scope" value="Eukaryota"/>
</dbReference>
<keyword evidence="1" id="KW-0677">Repeat</keyword>
<feature type="coiled-coil region" evidence="3">
    <location>
        <begin position="2021"/>
        <end position="2069"/>
    </location>
</feature>
<keyword evidence="8" id="KW-1185">Reference proteome</keyword>
<evidence type="ECO:0000313" key="6">
    <source>
        <dbReference type="EMBL" id="EEB13710.1"/>
    </source>
</evidence>
<feature type="domain" description="Calponin-homology (CH)" evidence="5">
    <location>
        <begin position="1"/>
        <end position="105"/>
    </location>
</feature>
<feature type="compositionally biased region" description="Basic and acidic residues" evidence="4">
    <location>
        <begin position="1737"/>
        <end position="1749"/>
    </location>
</feature>
<dbReference type="InterPro" id="IPR036872">
    <property type="entry name" value="CH_dom_sf"/>
</dbReference>
<keyword evidence="6" id="KW-0378">Hydrolase</keyword>
<feature type="compositionally biased region" description="Basic and acidic residues" evidence="4">
    <location>
        <begin position="1840"/>
        <end position="1855"/>
    </location>
</feature>
<evidence type="ECO:0000313" key="7">
    <source>
        <dbReference type="EnsemblMetazoa" id="PHUM253810-PA"/>
    </source>
</evidence>
<sequence length="2520" mass="290304">MVQKKTFTKWINMHLSKTDCAPIVDLFTDLQDGSKLLSLVEVLTDKQYKREKGSTRVHSLSNVDKALQILEENNVKLVGMSSECIVDGNQKLTLGLIWSIIMKFQVDRLKGSMSDLHQSNLEKTLLAWCQQNTKNYSDVKIENFTTSWSDGLAFNALLHCWKPNLIDFDEVKLLSPVERLEHAFDFAAHHLDIEKFLDPEDINTESPDKKSILMYIACLFHSLSNEVKKVNTTKSSPGPRPVSVALGKYQSDLEEVLTWLLEAEEKLSFPFEECNNLTTARNYFNDYNEFLEEIRRHRMEIGDVLLQGSNIISLGDLSVEEENEVRLQISLLDSRWEQLRLAAMEKQSKVIEHLMKNQNSELENFKEWLNDVEIRITRLTTHSGTLTERLNQALALQKEIQDHERIAESLKKLVLVEDANFESSNRDTEDNVKVGDRWIHICQWINDKVIQLKNLSANQRRLGDDYHYLGTWLSETEATLKKMEAEPVSEIPKIIKRTEQLKNMYKEIEKNNEKIVELMIEAEKLDDCELDGEAAGLLIDLETAQDRLDALKSILEVQAQRIRYSGFEISFLGPEIEEKYIEDKAEQIETKKRKISSNVSDFDSIFEKLNSWLDCWETLLDQSDANVQNGSHSLDEHLKLCAEGEEDLENRRKDFNTALSLGQKVLQEVRNNKEKKQQEQKNLSTLTSRWNALEERLKECEEAKEKMIEKNNDRLLTELKNVKKTMDDCSKWMEKANRKKTVDIFDQMTERMESLAEKKNEVKNLNTKLDESGLDSMNIYENFDNVIVKFGIFYNEKINEYVKTLEDLMETVDDDYLRSVQLSLDVETNMKKFNELQKTFSDHNEKLEKLTQMESFPQLMHVQSRWSELNDLMETKKNNLMMNFELLKKHNENLSTVENQIKTLEHLKNQSFDETNLDAYCQEFKSLVDQLENLIVILHDSLGQIIKVSDVELKDFLTVEVNKISNKIDLFREHYQDLENVKKYFADVNECLRWLNLVEEESKKMDNISDTSQLSQARTWHGRLKESIESKNDSFNALESVGIQLSDKEFEATNEKLNELKTRKEKVLEKVLERSKQLDKASQQYGEFKALVAQESDWLDKLEKRLRKSPESAADAEDISEELDDLENYLRNHPDQRLSRIQELGKGLIAAGALSVEVRRHVHDITARWNLLSQQAGERAQVLEGSAQEATKSEGRLQALQRWLAQVDISLTTRLKRDITAQDLPEDSQKLMEEFAQQEAVLKDMTAQEQNYRRAGRLEAAARLGHQIKMLQNQFAEVKVKFDQFRSGSKIEERISRAMKDLRRVEDSACLLELTSHLPENIEGQLNYCRKFYQILSDIKPEVETVIKEGRKQAEEQPELTPRIDALKELYNRLGSEITSAKGSLETALELSKCVVQDLEDLTSWSRELTDKVDDNSDDVVMLKWRTVREGMENRVEELITLCESVSPKEINEIVSNCINRCERAEHRLRHTLHSKQVSQVLKLLKLQPFSIFMLSCGVRFVRLKLKSMNKENLSNSMETYDNVVERNEKKDKINVVFCRHLRDGNDECKSKKIKISDGKNEAKILDSDYEMSNNLEKDEKDDDANTFRLVEESSLFSQLSENKLQVKKINSEHQDQENPCKVVEVKAGEIMRSVVTAVESLVVPGPDDVEMVQIIDDTDTEPESNSPAFVRRLLKQKDNIESESSEENISKKLHSRKDEETIIKPKRLNSDGEKNVRHPSKILKSVDKNLGNSGSDKNEKEKEFKGSSDETNLTTLVQVSNDEDFTKSEDPKIVEEHLKQEPALEKYPKPFNYEKNKLKRKGADPVLKKDVSENKETDKDESRGKDDTLKSDVPSSPGKIKDKEKTKPKTKFDSSDTDYDSFYGSDKDNDEELVFSEDDNVLDNPNTESTVSDDDDDDDVESFFSEQFIPMERNEPLKVNTVSNFEESAREMLSRMDNMLQTVRGVGGEPNPKKRLEILERELSGIAPDAASLISKGDGFVLDVHFKDLVQAEKLSLTQDKLRAKWSQVMAETEVRKIQAQKAEQIADEYQELCENLEKWINKAEPRLQSANNDQSCLKNLREELKLKWEQLYKIQEMNSEMQVQQIAHNSKLVQILAGKLESMREQLQSLSKDSLPKNKLANEPGLELVRKVNRIREGVSTLFRRLHSPPLSGADFQNFLQQESALQGISEAIGELKVGVDQIEKSRENYLKSSCSETSAQLRRVIDKLREEWSQLNRAYTDRHSKWVRCNDTWKSLKSDCGKLNDWISNAEETLKSPSRRHVDLEKQATVKHRMINSVSNRCEEILMSSGKNEMTDLEESVTNLRGRWKKLLSNLQTIKERVCQAEDNDTKLITPVNPSDKSSLITRINLLKSREEELRQALRSMDQSKIGPDEAINRVAVDTALGTALEQRENVEGKLTSLEKYTARLEVVAEWLSSAKNKLSAPNQSSTDSIIAEVIDRESEIKEVLGNFTNLEKECNVVEQTVSPQLQVFILNSLLFKLSNKEAARGLAIYKKLQFRNTNTGTSSSLFDKVQFG</sequence>
<dbReference type="SMART" id="SM00033">
    <property type="entry name" value="CH"/>
    <property type="match status" value="2"/>
</dbReference>
<keyword evidence="3" id="KW-0175">Coiled coil</keyword>
<dbReference type="VEuPathDB" id="VectorBase:PHUM253810"/>